<dbReference type="Gene3D" id="3.40.50.150">
    <property type="entry name" value="Vaccinia Virus protein VP39"/>
    <property type="match status" value="1"/>
</dbReference>
<accession>A0A165WLP8</accession>
<dbReference type="EMBL" id="LWBR01000065">
    <property type="protein sequence ID" value="KZN95099.1"/>
    <property type="molecule type" value="Genomic_DNA"/>
</dbReference>
<organism evidence="2 3">
    <name type="scientific">Aeribacillus pallidus</name>
    <dbReference type="NCBI Taxonomy" id="33936"/>
    <lineage>
        <taxon>Bacteria</taxon>
        <taxon>Bacillati</taxon>
        <taxon>Bacillota</taxon>
        <taxon>Bacilli</taxon>
        <taxon>Bacillales</taxon>
        <taxon>Bacillaceae</taxon>
        <taxon>Aeribacillus</taxon>
    </lineage>
</organism>
<reference evidence="2 3" key="1">
    <citation type="submission" date="2016-04" db="EMBL/GenBank/DDBJ databases">
        <title>Draft genome sequence of Aeribacillus pallidus 8m3 from petroleum reservoir.</title>
        <authorList>
            <person name="Poltaraus A.B."/>
            <person name="Nazina T.N."/>
            <person name="Tourova T.P."/>
            <person name="Malakho S.M."/>
            <person name="Korshunova A.V."/>
            <person name="Sokolova D.S."/>
        </authorList>
    </citation>
    <scope>NUCLEOTIDE SEQUENCE [LARGE SCALE GENOMIC DNA]</scope>
    <source>
        <strain evidence="2 3">8m3</strain>
    </source>
</reference>
<comment type="caution">
    <text evidence="2">The sequence shown here is derived from an EMBL/GenBank/DDBJ whole genome shotgun (WGS) entry which is preliminary data.</text>
</comment>
<evidence type="ECO:0000313" key="2">
    <source>
        <dbReference type="EMBL" id="KZN95099.1"/>
    </source>
</evidence>
<name>A0A165WLP8_9BACI</name>
<proteinExistence type="predicted"/>
<dbReference type="GO" id="GO:0032259">
    <property type="term" value="P:methylation"/>
    <property type="evidence" value="ECO:0007669"/>
    <property type="project" value="UniProtKB-KW"/>
</dbReference>
<dbReference type="PANTHER" id="PTHR43861">
    <property type="entry name" value="TRANS-ACONITATE 2-METHYLTRANSFERASE-RELATED"/>
    <property type="match status" value="1"/>
</dbReference>
<dbReference type="CDD" id="cd02440">
    <property type="entry name" value="AdoMet_MTases"/>
    <property type="match status" value="1"/>
</dbReference>
<dbReference type="PANTHER" id="PTHR43861:SF1">
    <property type="entry name" value="TRANS-ACONITATE 2-METHYLTRANSFERASE"/>
    <property type="match status" value="1"/>
</dbReference>
<keyword evidence="3" id="KW-1185">Reference proteome</keyword>
<protein>
    <submittedName>
        <fullName evidence="2">Methyltransferase</fullName>
    </submittedName>
</protein>
<dbReference type="InterPro" id="IPR013216">
    <property type="entry name" value="Methyltransf_11"/>
</dbReference>
<evidence type="ECO:0000313" key="3">
    <source>
        <dbReference type="Proteomes" id="UP000076476"/>
    </source>
</evidence>
<keyword evidence="2" id="KW-0808">Transferase</keyword>
<dbReference type="Proteomes" id="UP000076476">
    <property type="component" value="Unassembled WGS sequence"/>
</dbReference>
<sequence length="227" mass="26245">METFNWHKEAEKNWDDRADFWNQSSEERWEHGNRKTIVPFILKHIPKGSYIADLGCGDGYGSFKLHEAGYRVIGIDFSKEMIEKAKSRGENEHLQFLQGDLTKLPFPDETFSGAMAINSIEWIEKPLEALNEMRRVLKNGHLLCVGLLGPTAAPRMHSYRRLYGEPVICNTMMPWEFEKLAKENGWEIVDGEGVYKSRVTEKLVASLSTELKQALTFMWLFMLRKAE</sequence>
<dbReference type="AlphaFoldDB" id="A0A165WLP8"/>
<dbReference type="SUPFAM" id="SSF53335">
    <property type="entry name" value="S-adenosyl-L-methionine-dependent methyltransferases"/>
    <property type="match status" value="1"/>
</dbReference>
<dbReference type="Pfam" id="PF08241">
    <property type="entry name" value="Methyltransf_11"/>
    <property type="match status" value="1"/>
</dbReference>
<dbReference type="InterPro" id="IPR029063">
    <property type="entry name" value="SAM-dependent_MTases_sf"/>
</dbReference>
<dbReference type="STRING" id="33936.AZI98_15840"/>
<dbReference type="RefSeq" id="WP_063389227.1">
    <property type="nucleotide sequence ID" value="NZ_LWBR01000065.1"/>
</dbReference>
<keyword evidence="2" id="KW-0489">Methyltransferase</keyword>
<evidence type="ECO:0000259" key="1">
    <source>
        <dbReference type="Pfam" id="PF08241"/>
    </source>
</evidence>
<gene>
    <name evidence="2" type="ORF">AZI98_15840</name>
</gene>
<dbReference type="OrthoDB" id="5522265at2"/>
<feature type="domain" description="Methyltransferase type 11" evidence="1">
    <location>
        <begin position="53"/>
        <end position="143"/>
    </location>
</feature>
<dbReference type="GO" id="GO:0008757">
    <property type="term" value="F:S-adenosylmethionine-dependent methyltransferase activity"/>
    <property type="evidence" value="ECO:0007669"/>
    <property type="project" value="InterPro"/>
</dbReference>